<feature type="transmembrane region" description="Helical" evidence="9">
    <location>
        <begin position="95"/>
        <end position="117"/>
    </location>
</feature>
<comment type="similarity">
    <text evidence="2">Belongs to the major facilitator superfamily. TCR/Tet family.</text>
</comment>
<dbReference type="Gene3D" id="2.60.40.1120">
    <property type="entry name" value="Carboxypeptidase-like, regulatory domain"/>
    <property type="match status" value="2"/>
</dbReference>
<feature type="transmembrane region" description="Helical" evidence="9">
    <location>
        <begin position="123"/>
        <end position="144"/>
    </location>
</feature>
<feature type="transmembrane region" description="Helical" evidence="9">
    <location>
        <begin position="156"/>
        <end position="175"/>
    </location>
</feature>
<feature type="transmembrane region" description="Helical" evidence="9">
    <location>
        <begin position="426"/>
        <end position="444"/>
    </location>
</feature>
<evidence type="ECO:0000256" key="9">
    <source>
        <dbReference type="SAM" id="Phobius"/>
    </source>
</evidence>
<evidence type="ECO:0000256" key="7">
    <source>
        <dbReference type="ARBA" id="ARBA00023136"/>
    </source>
</evidence>
<dbReference type="PANTHER" id="PTHR23501:SF197">
    <property type="entry name" value="COMD"/>
    <property type="match status" value="1"/>
</dbReference>
<dbReference type="Gene3D" id="1.20.1720.10">
    <property type="entry name" value="Multidrug resistance protein D"/>
    <property type="match status" value="1"/>
</dbReference>
<evidence type="ECO:0000256" key="5">
    <source>
        <dbReference type="ARBA" id="ARBA00022692"/>
    </source>
</evidence>
<dbReference type="GO" id="GO:0022857">
    <property type="term" value="F:transmembrane transporter activity"/>
    <property type="evidence" value="ECO:0007669"/>
    <property type="project" value="InterPro"/>
</dbReference>
<dbReference type="InterPro" id="IPR011701">
    <property type="entry name" value="MFS"/>
</dbReference>
<dbReference type="SUPFAM" id="SSF49464">
    <property type="entry name" value="Carboxypeptidase regulatory domain-like"/>
    <property type="match status" value="2"/>
</dbReference>
<dbReference type="GO" id="GO:0005886">
    <property type="term" value="C:plasma membrane"/>
    <property type="evidence" value="ECO:0007669"/>
    <property type="project" value="UniProtKB-SubCell"/>
</dbReference>
<dbReference type="AlphaFoldDB" id="A0A378WNQ0"/>
<gene>
    <name evidence="11" type="primary">bmr3_3</name>
    <name evidence="11" type="ORF">NCTC13184_01578</name>
</gene>
<evidence type="ECO:0000256" key="1">
    <source>
        <dbReference type="ARBA" id="ARBA00004651"/>
    </source>
</evidence>
<dbReference type="InterPro" id="IPR004638">
    <property type="entry name" value="EmrB-like"/>
</dbReference>
<dbReference type="CDD" id="cd17502">
    <property type="entry name" value="MFS_Azr1_MDR_like"/>
    <property type="match status" value="1"/>
</dbReference>
<feature type="region of interest" description="Disordered" evidence="8">
    <location>
        <begin position="824"/>
        <end position="843"/>
    </location>
</feature>
<accession>A0A378WNQ0</accession>
<dbReference type="SUPFAM" id="SSF117074">
    <property type="entry name" value="Hypothetical protein PA1324"/>
    <property type="match status" value="1"/>
</dbReference>
<dbReference type="InterPro" id="IPR008969">
    <property type="entry name" value="CarboxyPept-like_regulatory"/>
</dbReference>
<feature type="transmembrane region" description="Helical" evidence="9">
    <location>
        <begin position="293"/>
        <end position="313"/>
    </location>
</feature>
<dbReference type="Pfam" id="PF07690">
    <property type="entry name" value="MFS_1"/>
    <property type="match status" value="1"/>
</dbReference>
<dbReference type="NCBIfam" id="TIGR00711">
    <property type="entry name" value="efflux_EmrB"/>
    <property type="match status" value="1"/>
</dbReference>
<evidence type="ECO:0000256" key="2">
    <source>
        <dbReference type="ARBA" id="ARBA00007520"/>
    </source>
</evidence>
<feature type="transmembrane region" description="Helical" evidence="9">
    <location>
        <begin position="384"/>
        <end position="405"/>
    </location>
</feature>
<dbReference type="Proteomes" id="UP000255082">
    <property type="component" value="Unassembled WGS sequence"/>
</dbReference>
<dbReference type="InterPro" id="IPR020846">
    <property type="entry name" value="MFS_dom"/>
</dbReference>
<name>A0A378WNQ0_9NOCA</name>
<evidence type="ECO:0000313" key="12">
    <source>
        <dbReference type="Proteomes" id="UP000255082"/>
    </source>
</evidence>
<dbReference type="PROSITE" id="PS50850">
    <property type="entry name" value="MFS"/>
    <property type="match status" value="1"/>
</dbReference>
<keyword evidence="3" id="KW-0813">Transport</keyword>
<keyword evidence="4" id="KW-1003">Cell membrane</keyword>
<dbReference type="InterPro" id="IPR036259">
    <property type="entry name" value="MFS_trans_sf"/>
</dbReference>
<dbReference type="InterPro" id="IPR013783">
    <property type="entry name" value="Ig-like_fold"/>
</dbReference>
<feature type="transmembrane region" description="Helical" evidence="9">
    <location>
        <begin position="187"/>
        <end position="208"/>
    </location>
</feature>
<dbReference type="Gene3D" id="1.20.1250.20">
    <property type="entry name" value="MFS general substrate transporter like domains"/>
    <property type="match status" value="1"/>
</dbReference>
<dbReference type="Pfam" id="PF13620">
    <property type="entry name" value="CarboxypepD_reg"/>
    <property type="match status" value="3"/>
</dbReference>
<feature type="transmembrane region" description="Helical" evidence="9">
    <location>
        <begin position="65"/>
        <end position="83"/>
    </location>
</feature>
<keyword evidence="5 9" id="KW-0812">Transmembrane</keyword>
<reference evidence="11 12" key="1">
    <citation type="submission" date="2018-06" db="EMBL/GenBank/DDBJ databases">
        <authorList>
            <consortium name="Pathogen Informatics"/>
            <person name="Doyle S."/>
        </authorList>
    </citation>
    <scope>NUCLEOTIDE SEQUENCE [LARGE SCALE GENOMIC DNA]</scope>
    <source>
        <strain evidence="11 12">NCTC13184</strain>
    </source>
</reference>
<comment type="subcellular location">
    <subcellularLocation>
        <location evidence="1">Cell membrane</location>
        <topology evidence="1">Multi-pass membrane protein</topology>
    </subcellularLocation>
</comment>
<evidence type="ECO:0000256" key="6">
    <source>
        <dbReference type="ARBA" id="ARBA00022989"/>
    </source>
</evidence>
<feature type="transmembrane region" description="Helical" evidence="9">
    <location>
        <begin position="27"/>
        <end position="53"/>
    </location>
</feature>
<dbReference type="Gene3D" id="2.60.40.10">
    <property type="entry name" value="Immunoglobulins"/>
    <property type="match status" value="1"/>
</dbReference>
<feature type="compositionally biased region" description="Basic and acidic residues" evidence="8">
    <location>
        <begin position="555"/>
        <end position="568"/>
    </location>
</feature>
<feature type="transmembrane region" description="Helical" evidence="9">
    <location>
        <begin position="251"/>
        <end position="272"/>
    </location>
</feature>
<feature type="transmembrane region" description="Helical" evidence="9">
    <location>
        <begin position="325"/>
        <end position="343"/>
    </location>
</feature>
<organism evidence="11 12">
    <name type="scientific">Nocardia africana</name>
    <dbReference type="NCBI Taxonomy" id="134964"/>
    <lineage>
        <taxon>Bacteria</taxon>
        <taxon>Bacillati</taxon>
        <taxon>Actinomycetota</taxon>
        <taxon>Actinomycetes</taxon>
        <taxon>Mycobacteriales</taxon>
        <taxon>Nocardiaceae</taxon>
        <taxon>Nocardia</taxon>
    </lineage>
</organism>
<dbReference type="GO" id="GO:0005975">
    <property type="term" value="P:carbohydrate metabolic process"/>
    <property type="evidence" value="ECO:0007669"/>
    <property type="project" value="UniProtKB-ARBA"/>
</dbReference>
<dbReference type="SUPFAM" id="SSF103473">
    <property type="entry name" value="MFS general substrate transporter"/>
    <property type="match status" value="1"/>
</dbReference>
<feature type="domain" description="Major facilitator superfamily (MFS) profile" evidence="10">
    <location>
        <begin position="30"/>
        <end position="520"/>
    </location>
</feature>
<dbReference type="PANTHER" id="PTHR23501">
    <property type="entry name" value="MAJOR FACILITATOR SUPERFAMILY"/>
    <property type="match status" value="1"/>
</dbReference>
<feature type="compositionally biased region" description="Basic and acidic residues" evidence="8">
    <location>
        <begin position="531"/>
        <end position="540"/>
    </location>
</feature>
<evidence type="ECO:0000256" key="4">
    <source>
        <dbReference type="ARBA" id="ARBA00022475"/>
    </source>
</evidence>
<dbReference type="FunFam" id="1.20.1720.10:FF:000004">
    <property type="entry name" value="EmrB/QacA family drug resistance transporter"/>
    <property type="match status" value="1"/>
</dbReference>
<feature type="transmembrane region" description="Helical" evidence="9">
    <location>
        <begin position="355"/>
        <end position="372"/>
    </location>
</feature>
<sequence length="911" mass="95377">MTTSTTREPAAQPAPGTAPGTLSHRQILTILSGLLLGMFLAALDQNIVSVAIVRIANSLHGFDQQAWATTAYLITATISTPLYGKLADIYGRKPFYLLAIGIFVVGSAACTFATSMYELAAFRAFQGLGAGGLMSLAFTIIGDIVPARERVRYQGYFMMVFGTATVAGPVLGGFFSDYDTLWGIDGWRWVFLVNVPIGVLALAVVAKVLNVPHERQRHRVDWFGAIALAICVVPLLIVAEQGRGWGWESPRALVCYGIGAAGSVLFLLVEFLMKDAALIPLRLFRNSTFSITILGGFIVGIAMFGAISMVPLYLQVVRGYSPTKAGLLMLPLVLGIMIGSLIAGQVTKLTGRYKILPVLGTFVIACGAALYAQVHYDSPLWQPLVYSAVIGFGLGGCMQTLIIAAQNAGPRSDMGVSTASATFFRQMGGTLGVAVFLTILFNLLPHKIIDAFGGVLPPGFDTGKLDQLQANTSGIAALPAQVRDPILIGFTDSLHGVFYAAAGVALLACIVLLFMKEIPLQDSSSPSQRAEPVRDERAVADTEAAESAPEAWEPEPLRDTEGGDDRPESAPGLAGTGAHTALPEAVGDMPGDAPLSGRIHREDGQPVPGAALTLIDQRGHQVSRATTDSEGAYHLSVPDAGNYVLIVSAEGHQPAAVNVAIDYEPQTVDLTLLGSGELSGIVTEGPGRPLAGVTVTLTDRRGEVVGAAVTGADGAYACHGIVAGTYTLVAVAGHRRPDATTLTVPATGVLRYDIELAPTAVLSGRVRSERGPVAHAHIAVLDSGGTVVAAALTDGDGRYRIDDLPAGDYTVVGRGYPPPVREWRSTASGSPTTCGSATTAPPTGRDRYAAAGAARPGCGGRAVDAGGLGPGRIRRCSAPDRPARCPRARYRPVRYRRIAGRCARGPGRTAG</sequence>
<protein>
    <submittedName>
        <fullName evidence="11">Multidrug-efflux transporter 3</fullName>
    </submittedName>
</protein>
<feature type="transmembrane region" description="Helical" evidence="9">
    <location>
        <begin position="220"/>
        <end position="239"/>
    </location>
</feature>
<evidence type="ECO:0000256" key="8">
    <source>
        <dbReference type="SAM" id="MobiDB-lite"/>
    </source>
</evidence>
<dbReference type="RefSeq" id="WP_258562138.1">
    <property type="nucleotide sequence ID" value="NZ_UGRU01000001.1"/>
</dbReference>
<feature type="region of interest" description="Disordered" evidence="8">
    <location>
        <begin position="522"/>
        <end position="606"/>
    </location>
</feature>
<evidence type="ECO:0000256" key="3">
    <source>
        <dbReference type="ARBA" id="ARBA00022448"/>
    </source>
</evidence>
<dbReference type="EMBL" id="UGRU01000001">
    <property type="protein sequence ID" value="SUA42225.1"/>
    <property type="molecule type" value="Genomic_DNA"/>
</dbReference>
<feature type="compositionally biased region" description="Polar residues" evidence="8">
    <location>
        <begin position="825"/>
        <end position="841"/>
    </location>
</feature>
<keyword evidence="6 9" id="KW-1133">Transmembrane helix</keyword>
<evidence type="ECO:0000259" key="10">
    <source>
        <dbReference type="PROSITE" id="PS50850"/>
    </source>
</evidence>
<proteinExistence type="inferred from homology"/>
<keyword evidence="7 9" id="KW-0472">Membrane</keyword>
<feature type="transmembrane region" description="Helical" evidence="9">
    <location>
        <begin position="497"/>
        <end position="515"/>
    </location>
</feature>
<evidence type="ECO:0000313" key="11">
    <source>
        <dbReference type="EMBL" id="SUA42225.1"/>
    </source>
</evidence>